<dbReference type="InterPro" id="IPR039252">
    <property type="entry name" value="RALFL27"/>
</dbReference>
<keyword evidence="5 7" id="KW-0732">Signal</keyword>
<accession>A0A6D2KX71</accession>
<keyword evidence="3" id="KW-0964">Secreted</keyword>
<dbReference type="PANTHER" id="PTHR39112:SF1">
    <property type="entry name" value="PROTEIN RALF-LIKE 27"/>
    <property type="match status" value="1"/>
</dbReference>
<feature type="signal peptide" evidence="7">
    <location>
        <begin position="1"/>
        <end position="27"/>
    </location>
</feature>
<comment type="similarity">
    <text evidence="2">Belongs to the plant rapid alkalinization factor (RALF) family.</text>
</comment>
<evidence type="ECO:0000256" key="4">
    <source>
        <dbReference type="ARBA" id="ARBA00022702"/>
    </source>
</evidence>
<dbReference type="AlphaFoldDB" id="A0A6D2KX71"/>
<proteinExistence type="inferred from homology"/>
<dbReference type="GO" id="GO:0040008">
    <property type="term" value="P:regulation of growth"/>
    <property type="evidence" value="ECO:0007669"/>
    <property type="project" value="UniProtKB-ARBA"/>
</dbReference>
<name>A0A6D2KX71_9BRAS</name>
<reference evidence="8" key="1">
    <citation type="submission" date="2020-01" db="EMBL/GenBank/DDBJ databases">
        <authorList>
            <person name="Mishra B."/>
        </authorList>
    </citation>
    <scope>NUCLEOTIDE SEQUENCE [LARGE SCALE GENOMIC DNA]</scope>
</reference>
<sequence length="117" mass="12744">MTKPVLSIFFFFFFTISLLLLPATASATGNATSGLRYGGCAPGDTVGECITAAIEEKEEEEEEGVEAVVRRIQRPTKTLGYKTLQKGPGCNSKIYGNCIAQVNQRAATCTYHTRCKR</sequence>
<dbReference type="InterPro" id="IPR008801">
    <property type="entry name" value="RALF"/>
</dbReference>
<dbReference type="Pfam" id="PF05498">
    <property type="entry name" value="RALF"/>
    <property type="match status" value="1"/>
</dbReference>
<keyword evidence="9" id="KW-1185">Reference proteome</keyword>
<evidence type="ECO:0000256" key="3">
    <source>
        <dbReference type="ARBA" id="ARBA00022525"/>
    </source>
</evidence>
<organism evidence="8 9">
    <name type="scientific">Microthlaspi erraticum</name>
    <dbReference type="NCBI Taxonomy" id="1685480"/>
    <lineage>
        <taxon>Eukaryota</taxon>
        <taxon>Viridiplantae</taxon>
        <taxon>Streptophyta</taxon>
        <taxon>Embryophyta</taxon>
        <taxon>Tracheophyta</taxon>
        <taxon>Spermatophyta</taxon>
        <taxon>Magnoliopsida</taxon>
        <taxon>eudicotyledons</taxon>
        <taxon>Gunneridae</taxon>
        <taxon>Pentapetalae</taxon>
        <taxon>rosids</taxon>
        <taxon>malvids</taxon>
        <taxon>Brassicales</taxon>
        <taxon>Brassicaceae</taxon>
        <taxon>Coluteocarpeae</taxon>
        <taxon>Microthlaspi</taxon>
    </lineage>
</organism>
<comment type="caution">
    <text evidence="8">The sequence shown here is derived from an EMBL/GenBank/DDBJ whole genome shotgun (WGS) entry which is preliminary data.</text>
</comment>
<dbReference type="PANTHER" id="PTHR39112">
    <property type="entry name" value="PROTEIN RALF-LIKE 27-RELATED"/>
    <property type="match status" value="1"/>
</dbReference>
<comment type="subcellular location">
    <subcellularLocation>
        <location evidence="1">Secreted</location>
    </subcellularLocation>
</comment>
<gene>
    <name evidence="8" type="ORF">MERR_LOCUS39067</name>
</gene>
<dbReference type="EMBL" id="CACVBM020001495">
    <property type="protein sequence ID" value="CAA7051832.1"/>
    <property type="molecule type" value="Genomic_DNA"/>
</dbReference>
<keyword evidence="6" id="KW-1015">Disulfide bond</keyword>
<protein>
    <submittedName>
        <fullName evidence="8">Uncharacterized protein</fullName>
    </submittedName>
</protein>
<dbReference type="Proteomes" id="UP000467841">
    <property type="component" value="Unassembled WGS sequence"/>
</dbReference>
<dbReference type="GO" id="GO:0005576">
    <property type="term" value="C:extracellular region"/>
    <property type="evidence" value="ECO:0007669"/>
    <property type="project" value="UniProtKB-SubCell"/>
</dbReference>
<keyword evidence="4" id="KW-0372">Hormone</keyword>
<evidence type="ECO:0000256" key="5">
    <source>
        <dbReference type="ARBA" id="ARBA00022729"/>
    </source>
</evidence>
<evidence type="ECO:0000313" key="8">
    <source>
        <dbReference type="EMBL" id="CAA7051832.1"/>
    </source>
</evidence>
<evidence type="ECO:0000256" key="7">
    <source>
        <dbReference type="SAM" id="SignalP"/>
    </source>
</evidence>
<evidence type="ECO:0000256" key="2">
    <source>
        <dbReference type="ARBA" id="ARBA00009178"/>
    </source>
</evidence>
<dbReference type="GO" id="GO:0005179">
    <property type="term" value="F:hormone activity"/>
    <property type="evidence" value="ECO:0007669"/>
    <property type="project" value="UniProtKB-KW"/>
</dbReference>
<evidence type="ECO:0000313" key="9">
    <source>
        <dbReference type="Proteomes" id="UP000467841"/>
    </source>
</evidence>
<evidence type="ECO:0000256" key="6">
    <source>
        <dbReference type="ARBA" id="ARBA00023157"/>
    </source>
</evidence>
<dbReference type="OrthoDB" id="1098901at2759"/>
<feature type="chain" id="PRO_5025664468" evidence="7">
    <location>
        <begin position="28"/>
        <end position="117"/>
    </location>
</feature>
<evidence type="ECO:0000256" key="1">
    <source>
        <dbReference type="ARBA" id="ARBA00004613"/>
    </source>
</evidence>